<evidence type="ECO:0000259" key="8">
    <source>
        <dbReference type="Pfam" id="PF02751"/>
    </source>
</evidence>
<reference evidence="11" key="1">
    <citation type="submission" date="2017-02" db="UniProtKB">
        <authorList>
            <consortium name="WormBaseParasite"/>
        </authorList>
    </citation>
    <scope>IDENTIFICATION</scope>
</reference>
<comment type="subcellular location">
    <subcellularLocation>
        <location evidence="1 6">Nucleus</location>
    </subcellularLocation>
</comment>
<dbReference type="OrthoDB" id="586585at2759"/>
<feature type="domain" description="Transcription initiation factor IIA gamma subunit C-terminal" evidence="8">
    <location>
        <begin position="62"/>
        <end position="103"/>
    </location>
</feature>
<keyword evidence="4 6" id="KW-0804">Transcription</keyword>
<evidence type="ECO:0000313" key="10">
    <source>
        <dbReference type="Proteomes" id="UP000271162"/>
    </source>
</evidence>
<dbReference type="PANTHER" id="PTHR10966">
    <property type="entry name" value="TRANSCRIPTION INITIATION FACTOR IIA SUBUNIT 2"/>
    <property type="match status" value="1"/>
</dbReference>
<dbReference type="OMA" id="ACDGRQT"/>
<proteinExistence type="inferred from homology"/>
<dbReference type="STRING" id="27835.A0A0N4YNX2"/>
<evidence type="ECO:0000313" key="9">
    <source>
        <dbReference type="EMBL" id="VDL82674.1"/>
    </source>
</evidence>
<keyword evidence="10" id="KW-1185">Reference proteome</keyword>
<name>A0A0N4YNX2_NIPBR</name>
<dbReference type="PIRSF" id="PIRSF009415">
    <property type="entry name" value="Hum_TFIIA_gamma"/>
    <property type="match status" value="1"/>
</dbReference>
<dbReference type="Pfam" id="PF02268">
    <property type="entry name" value="TFIIA_gamma_N"/>
    <property type="match status" value="1"/>
</dbReference>
<dbReference type="AlphaFoldDB" id="A0A0N4YNX2"/>
<dbReference type="Proteomes" id="UP000271162">
    <property type="component" value="Unassembled WGS sequence"/>
</dbReference>
<dbReference type="SUPFAM" id="SSF50784">
    <property type="entry name" value="Transcription factor IIA (TFIIA), beta-barrel domain"/>
    <property type="match status" value="1"/>
</dbReference>
<comment type="function">
    <text evidence="6">TFIIA is a component of the transcription machinery of RNA polymerase II and plays an important role in transcriptional activation.</text>
</comment>
<dbReference type="InterPro" id="IPR015872">
    <property type="entry name" value="TFIIA_gsu_N"/>
</dbReference>
<evidence type="ECO:0000259" key="7">
    <source>
        <dbReference type="Pfam" id="PF02268"/>
    </source>
</evidence>
<keyword evidence="3 6" id="KW-0805">Transcription regulation</keyword>
<dbReference type="InterPro" id="IPR009083">
    <property type="entry name" value="TFIIA_a-hlx"/>
</dbReference>
<evidence type="ECO:0000256" key="3">
    <source>
        <dbReference type="ARBA" id="ARBA00023015"/>
    </source>
</evidence>
<feature type="domain" description="Transcription initiation factor IIA gamma subunit N-terminal" evidence="7">
    <location>
        <begin position="2"/>
        <end position="48"/>
    </location>
</feature>
<comment type="similarity">
    <text evidence="2 6">Belongs to the TFIIA subunit 2 family.</text>
</comment>
<keyword evidence="5 6" id="KW-0539">Nucleus</keyword>
<reference evidence="9 10" key="2">
    <citation type="submission" date="2018-11" db="EMBL/GenBank/DDBJ databases">
        <authorList>
            <consortium name="Pathogen Informatics"/>
        </authorList>
    </citation>
    <scope>NUCLEOTIDE SEQUENCE [LARGE SCALE GENOMIC DNA]</scope>
</reference>
<dbReference type="WBParaSite" id="NBR_0001894301-mRNA-1">
    <property type="protein sequence ID" value="NBR_0001894301-mRNA-1"/>
    <property type="gene ID" value="NBR_0001894301"/>
</dbReference>
<dbReference type="GO" id="GO:0006367">
    <property type="term" value="P:transcription initiation at RNA polymerase II promoter"/>
    <property type="evidence" value="ECO:0007669"/>
    <property type="project" value="InterPro"/>
</dbReference>
<evidence type="ECO:0000256" key="5">
    <source>
        <dbReference type="ARBA" id="ARBA00023242"/>
    </source>
</evidence>
<evidence type="ECO:0000256" key="6">
    <source>
        <dbReference type="PIRNR" id="PIRNR009415"/>
    </source>
</evidence>
<evidence type="ECO:0000313" key="11">
    <source>
        <dbReference type="WBParaSite" id="NBR_0001894301-mRNA-1"/>
    </source>
</evidence>
<evidence type="ECO:0000256" key="1">
    <source>
        <dbReference type="ARBA" id="ARBA00004123"/>
    </source>
</evidence>
<gene>
    <name evidence="9" type="ORF">NBR_LOCUS18946</name>
</gene>
<protein>
    <recommendedName>
        <fullName evidence="6">Transcription initiation factor IIA subunit 2</fullName>
    </recommendedName>
</protein>
<accession>A0A0N4YNX2</accession>
<dbReference type="InterPro" id="IPR009088">
    <property type="entry name" value="TFIIA_b-brl"/>
</dbReference>
<dbReference type="SUPFAM" id="SSF47396">
    <property type="entry name" value="Transcription factor IIA (TFIIA), alpha-helical domain"/>
    <property type="match status" value="1"/>
</dbReference>
<dbReference type="InterPro" id="IPR015871">
    <property type="entry name" value="TFIIA_gsu_C"/>
</dbReference>
<dbReference type="EMBL" id="UYSL01023782">
    <property type="protein sequence ID" value="VDL82674.1"/>
    <property type="molecule type" value="Genomic_DNA"/>
</dbReference>
<dbReference type="Gene3D" id="2.30.18.10">
    <property type="entry name" value="Transcription factor IIA (TFIIA), beta-barrel domain"/>
    <property type="match status" value="1"/>
</dbReference>
<sequence>MSYTMYRETTLGKALIETLNELVEENLISRSLAAKTLALFDKHINRALAYKVKNKVQFKSEQLLAYRYCDNVWTFIMKDVEFHDVFKPVEHKIPKMKIVACEALALRSSALIYS</sequence>
<organism evidence="11">
    <name type="scientific">Nippostrongylus brasiliensis</name>
    <name type="common">Rat hookworm</name>
    <dbReference type="NCBI Taxonomy" id="27835"/>
    <lineage>
        <taxon>Eukaryota</taxon>
        <taxon>Metazoa</taxon>
        <taxon>Ecdysozoa</taxon>
        <taxon>Nematoda</taxon>
        <taxon>Chromadorea</taxon>
        <taxon>Rhabditida</taxon>
        <taxon>Rhabditina</taxon>
        <taxon>Rhabditomorpha</taxon>
        <taxon>Strongyloidea</taxon>
        <taxon>Heligmosomidae</taxon>
        <taxon>Nippostrongylus</taxon>
    </lineage>
</organism>
<evidence type="ECO:0000256" key="2">
    <source>
        <dbReference type="ARBA" id="ARBA00007675"/>
    </source>
</evidence>
<evidence type="ECO:0000256" key="4">
    <source>
        <dbReference type="ARBA" id="ARBA00023163"/>
    </source>
</evidence>
<dbReference type="CDD" id="cd10014">
    <property type="entry name" value="TFIIA_gamma_C"/>
    <property type="match status" value="1"/>
</dbReference>
<dbReference type="GO" id="GO:0005672">
    <property type="term" value="C:transcription factor TFIIA complex"/>
    <property type="evidence" value="ECO:0007669"/>
    <property type="project" value="InterPro"/>
</dbReference>
<dbReference type="InterPro" id="IPR003194">
    <property type="entry name" value="TFIIA_gsu"/>
</dbReference>
<dbReference type="Pfam" id="PF02751">
    <property type="entry name" value="TFIIA_gamma_C"/>
    <property type="match status" value="1"/>
</dbReference>
<dbReference type="Gene3D" id="1.10.287.190">
    <property type="entry name" value="Transcription factor IIA gamma subunit, alpha-helical domain"/>
    <property type="match status" value="1"/>
</dbReference>